<keyword evidence="1" id="KW-0732">Signal</keyword>
<dbReference type="EMBL" id="CP090978">
    <property type="protein sequence ID" value="UJF32032.1"/>
    <property type="molecule type" value="Genomic_DNA"/>
</dbReference>
<gene>
    <name evidence="2" type="ORF">L0M14_20135</name>
</gene>
<evidence type="ECO:0000313" key="3">
    <source>
        <dbReference type="Proteomes" id="UP001649230"/>
    </source>
</evidence>
<dbReference type="PANTHER" id="PTHR30105:SF2">
    <property type="entry name" value="DIVERGENT POLYSACCHARIDE DEACETYLASE SUPERFAMILY"/>
    <property type="match status" value="1"/>
</dbReference>
<dbReference type="InterPro" id="IPR011330">
    <property type="entry name" value="Glyco_hydro/deAcase_b/a-brl"/>
</dbReference>
<keyword evidence="3" id="KW-1185">Reference proteome</keyword>
<feature type="chain" id="PRO_5046210427" evidence="1">
    <location>
        <begin position="31"/>
        <end position="277"/>
    </location>
</feature>
<dbReference type="CDD" id="cd10936">
    <property type="entry name" value="CE4_DAC2"/>
    <property type="match status" value="1"/>
</dbReference>
<protein>
    <submittedName>
        <fullName evidence="2">Divergent polysaccharide deacetylase family protein</fullName>
    </submittedName>
</protein>
<feature type="signal peptide" evidence="1">
    <location>
        <begin position="1"/>
        <end position="30"/>
    </location>
</feature>
<dbReference type="Proteomes" id="UP001649230">
    <property type="component" value="Chromosome"/>
</dbReference>
<accession>A0ABY3SDG5</accession>
<evidence type="ECO:0000313" key="2">
    <source>
        <dbReference type="EMBL" id="UJF32032.1"/>
    </source>
</evidence>
<dbReference type="PANTHER" id="PTHR30105">
    <property type="entry name" value="UNCHARACTERIZED YIBQ-RELATED"/>
    <property type="match status" value="1"/>
</dbReference>
<reference evidence="2 3" key="1">
    <citation type="journal article" date="2024" name="Int. J. Syst. Evol. Microbiol.">
        <title>Paenibacillus hexagrammi sp. nov., a novel bacterium isolated from the gut content of Hexagrammos agrammus.</title>
        <authorList>
            <person name="Jung H.K."/>
            <person name="Kim D.G."/>
            <person name="Zin H."/>
            <person name="Park J."/>
            <person name="Jung H."/>
            <person name="Kim Y.O."/>
            <person name="Kong H.J."/>
            <person name="Kim J.W."/>
            <person name="Kim Y.S."/>
        </authorList>
    </citation>
    <scope>NUCLEOTIDE SEQUENCE [LARGE SCALE GENOMIC DNA]</scope>
    <source>
        <strain evidence="2 3">YPD9-1</strain>
    </source>
</reference>
<sequence>MRKRVLRFQLIASVGMLVLMLLLYPSELGAADEPAASPQPSPNSQALKKIAIVIDDFGNNMDGTEQMMNMPVPLTIAVMPFLPSSKQDAETAHAKGHEVILHLPMEPVRGKKSWLGPGAITTDLSNDEIRKRVLAALDNVPYVVGINNHMGSKATSDPRVMQVIVDIAKEKGLFLLDSRTSPRSVVVKLAKENGVSYAENSLFFDDIYTYGHISKQMTRFQKLIKDNEQLIAIGHVGPPGKKTAQVIKEAIPALQKKAQFVTVSQLLTVPPAKLDVP</sequence>
<dbReference type="RefSeq" id="WP_235118377.1">
    <property type="nucleotide sequence ID" value="NZ_CP090978.1"/>
</dbReference>
<name>A0ABY3SDG5_9BACL</name>
<evidence type="ECO:0000256" key="1">
    <source>
        <dbReference type="SAM" id="SignalP"/>
    </source>
</evidence>
<dbReference type="InterPro" id="IPR006837">
    <property type="entry name" value="Divergent_DAC"/>
</dbReference>
<dbReference type="Gene3D" id="3.20.20.370">
    <property type="entry name" value="Glycoside hydrolase/deacetylase"/>
    <property type="match status" value="1"/>
</dbReference>
<proteinExistence type="predicted"/>
<organism evidence="2 3">
    <name type="scientific">Paenibacillus hexagrammi</name>
    <dbReference type="NCBI Taxonomy" id="2908839"/>
    <lineage>
        <taxon>Bacteria</taxon>
        <taxon>Bacillati</taxon>
        <taxon>Bacillota</taxon>
        <taxon>Bacilli</taxon>
        <taxon>Bacillales</taxon>
        <taxon>Paenibacillaceae</taxon>
        <taxon>Paenibacillus</taxon>
    </lineage>
</organism>
<dbReference type="Pfam" id="PF04748">
    <property type="entry name" value="Polysacc_deac_2"/>
    <property type="match status" value="1"/>
</dbReference>
<dbReference type="SUPFAM" id="SSF88713">
    <property type="entry name" value="Glycoside hydrolase/deacetylase"/>
    <property type="match status" value="1"/>
</dbReference>